<dbReference type="GO" id="GO:0016887">
    <property type="term" value="F:ATP hydrolysis activity"/>
    <property type="evidence" value="ECO:0007669"/>
    <property type="project" value="InterPro"/>
</dbReference>
<dbReference type="Pfam" id="PF00005">
    <property type="entry name" value="ABC_tran"/>
    <property type="match status" value="2"/>
</dbReference>
<keyword evidence="2" id="KW-0547">Nucleotide-binding</keyword>
<sequence length="556" mass="63299">MNSTYICKKIEQINIVIIFFNIIKSIDMSHTTKNALRDNSAHTKKQDNIIETKVSINVFEKKLIEESDFVIGRGKKYGLIGNNGCGKTTLLKYLESICINHDVYYVDQEMKFNNPKIHDLTLTQLILDANIKRCKIINRLNELSLIEKHSDGEMLEYKSLNEEMIINEYDKDEAHVKKILFGLGFDTEKQNQCIQNLSGGWRMRVSLARGLYMKPTLLLLDEPTNHLDLNSVIWLTDYLANVWKKTLIIVSHNSHFLNNVCDNMIHIENNKLTFYKGNYDAFVAQYDLHIQILTKKWNGIQNEVRGMQKKSLPKEVVAAFIDKNKSLEPPKKYVIKFKFKTVEKNKGVLMKLSDVTFGYDKVLFEGIDLDVCAKSKITIVGDNGVGKSTLLKLLSGQLIPNHGEIEHKCKIGMFNQHLADTLPDDATPVQFLISTTKGLEIIKAREALGNVGLAGDLHLRMIKTLSGGQKVRVVLANLILINPDVLLLDEPTNHLDITSINSLIDAINNFEGAVVMITHNIDLVQKTNSDVYELVDKNLIKIDFDDYYENILEKFD</sequence>
<evidence type="ECO:0000256" key="1">
    <source>
        <dbReference type="ARBA" id="ARBA00022737"/>
    </source>
</evidence>
<organism evidence="5">
    <name type="scientific">viral metagenome</name>
    <dbReference type="NCBI Taxonomy" id="1070528"/>
    <lineage>
        <taxon>unclassified sequences</taxon>
        <taxon>metagenomes</taxon>
        <taxon>organismal metagenomes</taxon>
    </lineage>
</organism>
<dbReference type="InterPro" id="IPR027417">
    <property type="entry name" value="P-loop_NTPase"/>
</dbReference>
<keyword evidence="1" id="KW-0677">Repeat</keyword>
<dbReference type="PROSITE" id="PS50893">
    <property type="entry name" value="ABC_TRANSPORTER_2"/>
    <property type="match status" value="2"/>
</dbReference>
<dbReference type="AlphaFoldDB" id="A0A6C0C7U5"/>
<name>A0A6C0C7U5_9ZZZZ</name>
<evidence type="ECO:0000313" key="5">
    <source>
        <dbReference type="EMBL" id="QHT00501.1"/>
    </source>
</evidence>
<dbReference type="InterPro" id="IPR017871">
    <property type="entry name" value="ABC_transporter-like_CS"/>
</dbReference>
<protein>
    <recommendedName>
        <fullName evidence="4">ABC transporter domain-containing protein</fullName>
    </recommendedName>
</protein>
<keyword evidence="3" id="KW-0067">ATP-binding</keyword>
<evidence type="ECO:0000256" key="3">
    <source>
        <dbReference type="ARBA" id="ARBA00022840"/>
    </source>
</evidence>
<dbReference type="PROSITE" id="PS00211">
    <property type="entry name" value="ABC_TRANSPORTER_1"/>
    <property type="match status" value="2"/>
</dbReference>
<dbReference type="InterPro" id="IPR050611">
    <property type="entry name" value="ABCF"/>
</dbReference>
<dbReference type="SMART" id="SM00382">
    <property type="entry name" value="AAA"/>
    <property type="match status" value="2"/>
</dbReference>
<reference evidence="5" key="1">
    <citation type="journal article" date="2020" name="Nature">
        <title>Giant virus diversity and host interactions through global metagenomics.</title>
        <authorList>
            <person name="Schulz F."/>
            <person name="Roux S."/>
            <person name="Paez-Espino D."/>
            <person name="Jungbluth S."/>
            <person name="Walsh D.A."/>
            <person name="Denef V.J."/>
            <person name="McMahon K.D."/>
            <person name="Konstantinidis K.T."/>
            <person name="Eloe-Fadrosh E.A."/>
            <person name="Kyrpides N.C."/>
            <person name="Woyke T."/>
        </authorList>
    </citation>
    <scope>NUCLEOTIDE SEQUENCE</scope>
    <source>
        <strain evidence="5">GVMAG-M-3300020192-26</strain>
    </source>
</reference>
<dbReference type="Gene3D" id="3.40.50.300">
    <property type="entry name" value="P-loop containing nucleotide triphosphate hydrolases"/>
    <property type="match status" value="2"/>
</dbReference>
<dbReference type="CDD" id="cd03221">
    <property type="entry name" value="ABCF_EF-3"/>
    <property type="match status" value="2"/>
</dbReference>
<evidence type="ECO:0000259" key="4">
    <source>
        <dbReference type="PROSITE" id="PS50893"/>
    </source>
</evidence>
<dbReference type="PANTHER" id="PTHR19211">
    <property type="entry name" value="ATP-BINDING TRANSPORT PROTEIN-RELATED"/>
    <property type="match status" value="1"/>
</dbReference>
<dbReference type="InterPro" id="IPR003439">
    <property type="entry name" value="ABC_transporter-like_ATP-bd"/>
</dbReference>
<dbReference type="GO" id="GO:0005524">
    <property type="term" value="F:ATP binding"/>
    <property type="evidence" value="ECO:0007669"/>
    <property type="project" value="UniProtKB-KW"/>
</dbReference>
<accession>A0A6C0C7U5</accession>
<proteinExistence type="predicted"/>
<evidence type="ECO:0000256" key="2">
    <source>
        <dbReference type="ARBA" id="ARBA00022741"/>
    </source>
</evidence>
<dbReference type="SUPFAM" id="SSF52540">
    <property type="entry name" value="P-loop containing nucleoside triphosphate hydrolases"/>
    <property type="match status" value="2"/>
</dbReference>
<feature type="domain" description="ABC transporter" evidence="4">
    <location>
        <begin position="44"/>
        <end position="294"/>
    </location>
</feature>
<dbReference type="FunFam" id="3.40.50.300:FF:000011">
    <property type="entry name" value="Putative ABC transporter ATP-binding component"/>
    <property type="match status" value="1"/>
</dbReference>
<dbReference type="InterPro" id="IPR003593">
    <property type="entry name" value="AAA+_ATPase"/>
</dbReference>
<feature type="domain" description="ABC transporter" evidence="4">
    <location>
        <begin position="337"/>
        <end position="552"/>
    </location>
</feature>
<dbReference type="EMBL" id="MN739356">
    <property type="protein sequence ID" value="QHT00501.1"/>
    <property type="molecule type" value="Genomic_DNA"/>
</dbReference>
<dbReference type="PANTHER" id="PTHR19211:SF14">
    <property type="entry name" value="ATP-BINDING CASSETTE SUB-FAMILY F MEMBER 1"/>
    <property type="match status" value="1"/>
</dbReference>